<dbReference type="InterPro" id="IPR036179">
    <property type="entry name" value="Ig-like_dom_sf"/>
</dbReference>
<proteinExistence type="predicted"/>
<evidence type="ECO:0000313" key="2">
    <source>
        <dbReference type="EMBL" id="CAL1612847.1"/>
    </source>
</evidence>
<reference evidence="2 3" key="1">
    <citation type="submission" date="2024-04" db="EMBL/GenBank/DDBJ databases">
        <authorList>
            <person name="Waldvogel A.-M."/>
            <person name="Schoenle A."/>
        </authorList>
    </citation>
    <scope>NUCLEOTIDE SEQUENCE [LARGE SCALE GENOMIC DNA]</scope>
</reference>
<dbReference type="InterPro" id="IPR013783">
    <property type="entry name" value="Ig-like_fold"/>
</dbReference>
<sequence>MKVLSPVDSGDSVNVECSVQMDAQCFEEHMVWWFGSGPDYGLVWTEKNSSAQCDSSPAPQTCFYTFSKTLNASDSGSLHCAVAACGRVLFGDATKDIVKGSDSEMKVLSPVDSGDSVNFECSVQMDDQCFEEHMVWWFGSGPDYGLVWTEKNSSAQCDSSPAPQTCFYTFSKTLNASDSGSLHCAVAACGRVLFGNATKVIVKDMAESQRMTYAVLAVFPDLPDQVVKSDEDTLNALGAAKTEDLQYITEGDFLPTHSLQLRPQHVIDEVIEMVVLLLAHFAEKEEHLLQFMDKTSLAEDVQMENVPPTPCLIVCEAWLKSSLYSKQAVHPSVHLDPPPAFYLLYSAVSSTRLPLNGGSDSEMKVLSPVDSGDSVNVECSVQMDAQCFEEHMVWWFGSGPDYGLVWTEKNSSAQCDSSPAPQTCFYTFSKTLNASDSGSLHCAVAACGRVLFGNATKVIVKGVHSTVVRPSLRGVFYGCGQTVDTAAVGDADRESSVRLQRSSSEPVHAVLRRTLQETLVLIPK</sequence>
<dbReference type="InterPro" id="IPR003599">
    <property type="entry name" value="Ig_sub"/>
</dbReference>
<keyword evidence="3" id="KW-1185">Reference proteome</keyword>
<protein>
    <recommendedName>
        <fullName evidence="1">Ig-like domain-containing protein</fullName>
    </recommendedName>
</protein>
<dbReference type="SUPFAM" id="SSF48726">
    <property type="entry name" value="Immunoglobulin"/>
    <property type="match status" value="2"/>
</dbReference>
<accession>A0AAV2MHT0</accession>
<organism evidence="2 3">
    <name type="scientific">Knipowitschia caucasica</name>
    <name type="common">Caucasian dwarf goby</name>
    <name type="synonym">Pomatoschistus caucasicus</name>
    <dbReference type="NCBI Taxonomy" id="637954"/>
    <lineage>
        <taxon>Eukaryota</taxon>
        <taxon>Metazoa</taxon>
        <taxon>Chordata</taxon>
        <taxon>Craniata</taxon>
        <taxon>Vertebrata</taxon>
        <taxon>Euteleostomi</taxon>
        <taxon>Actinopterygii</taxon>
        <taxon>Neopterygii</taxon>
        <taxon>Teleostei</taxon>
        <taxon>Neoteleostei</taxon>
        <taxon>Acanthomorphata</taxon>
        <taxon>Gobiaria</taxon>
        <taxon>Gobiiformes</taxon>
        <taxon>Gobioidei</taxon>
        <taxon>Gobiidae</taxon>
        <taxon>Gobiinae</taxon>
        <taxon>Knipowitschia</taxon>
    </lineage>
</organism>
<evidence type="ECO:0000259" key="1">
    <source>
        <dbReference type="PROSITE" id="PS50835"/>
    </source>
</evidence>
<name>A0AAV2MHT0_KNICA</name>
<dbReference type="AlphaFoldDB" id="A0AAV2MHT0"/>
<feature type="domain" description="Ig-like" evidence="1">
    <location>
        <begin position="1"/>
        <end position="82"/>
    </location>
</feature>
<dbReference type="EMBL" id="OZ035830">
    <property type="protein sequence ID" value="CAL1612847.1"/>
    <property type="molecule type" value="Genomic_DNA"/>
</dbReference>
<gene>
    <name evidence="2" type="ORF">KC01_LOCUS39138</name>
</gene>
<dbReference type="SMART" id="SM00409">
    <property type="entry name" value="IG"/>
    <property type="match status" value="3"/>
</dbReference>
<dbReference type="Proteomes" id="UP001497482">
    <property type="component" value="Chromosome 8"/>
</dbReference>
<dbReference type="PROSITE" id="PS50835">
    <property type="entry name" value="IG_LIKE"/>
    <property type="match status" value="2"/>
</dbReference>
<dbReference type="Gene3D" id="2.60.40.10">
    <property type="entry name" value="Immunoglobulins"/>
    <property type="match status" value="3"/>
</dbReference>
<evidence type="ECO:0000313" key="3">
    <source>
        <dbReference type="Proteomes" id="UP001497482"/>
    </source>
</evidence>
<feature type="domain" description="Ig-like" evidence="1">
    <location>
        <begin position="339"/>
        <end position="444"/>
    </location>
</feature>
<dbReference type="InterPro" id="IPR007110">
    <property type="entry name" value="Ig-like_dom"/>
</dbReference>